<dbReference type="KEGG" id="vg:9887456"/>
<keyword evidence="3" id="KW-1185">Reference proteome</keyword>
<dbReference type="EMBL" id="GU244497">
    <property type="protein sequence ID" value="ADO67087.1"/>
    <property type="molecule type" value="Genomic_DNA"/>
</dbReference>
<sequence>MDNQLKNIWKNISFSDKKHILNCLGKNKQCNNQQINHYLTRPCASAILRKLSNIVGGSDEGNLTGINTDTIMDVDYKDDKEVGVDIDNDMDNVNTNNVEILNKLEPLVKSKIKTLEEEIILLTNKTATLNIQKQELEDKFNTCNMKIKDTEKLINELTQNNNSLKKDNENILDLMNNKLQTIINIL</sequence>
<feature type="coiled-coil region" evidence="1">
    <location>
        <begin position="112"/>
        <end position="174"/>
    </location>
</feature>
<evidence type="ECO:0000256" key="1">
    <source>
        <dbReference type="SAM" id="Coils"/>
    </source>
</evidence>
<keyword evidence="1" id="KW-0175">Coiled coil</keyword>
<evidence type="ECO:0000313" key="2">
    <source>
        <dbReference type="EMBL" id="ADO67087.1"/>
    </source>
</evidence>
<name>E3T4H4_CROVB</name>
<protein>
    <submittedName>
        <fullName evidence="2">Uncharacterized protein</fullName>
    </submittedName>
</protein>
<dbReference type="Gene3D" id="1.10.287.2610">
    <property type="match status" value="1"/>
</dbReference>
<evidence type="ECO:0000313" key="3">
    <source>
        <dbReference type="Proteomes" id="UP000029781"/>
    </source>
</evidence>
<proteinExistence type="predicted"/>
<organism evidence="2 3">
    <name type="scientific">Cafeteria roenbergensis virus (strain BV-PW1)</name>
    <name type="common">CroV</name>
    <dbReference type="NCBI Taxonomy" id="693272"/>
    <lineage>
        <taxon>Viruses</taxon>
        <taxon>Varidnaviria</taxon>
        <taxon>Bamfordvirae</taxon>
        <taxon>Nucleocytoviricota</taxon>
        <taxon>Megaviricetes</taxon>
        <taxon>Imitervirales</taxon>
        <taxon>Mimiviridae</taxon>
        <taxon>Aliimimivirinae</taxon>
        <taxon>Rheavirus</taxon>
        <taxon>Rheavirus sinusmexicani</taxon>
    </lineage>
</organism>
<dbReference type="RefSeq" id="YP_003969686.1">
    <property type="nucleotide sequence ID" value="NC_014637.1"/>
</dbReference>
<dbReference type="GeneID" id="9887456"/>
<dbReference type="Proteomes" id="UP000029781">
    <property type="component" value="Segment"/>
</dbReference>
<organismHost>
    <name type="scientific">Cafeteria roenbergensis</name>
    <name type="common">Marine flagellate</name>
    <dbReference type="NCBI Taxonomy" id="33653"/>
</organismHost>
<gene>
    <name evidence="2" type="ORF">crov054</name>
</gene>
<reference evidence="2 3" key="1">
    <citation type="journal article" date="2010" name="Proc. Natl. Acad. Sci. U.S.A.">
        <title>Giant virus with a remarkable complement of genes infects marine zooplankton.</title>
        <authorList>
            <person name="Fischer M.G."/>
            <person name="Allen M.J."/>
            <person name="Wilson W.H."/>
            <person name="Suttle C.A."/>
        </authorList>
    </citation>
    <scope>NUCLEOTIDE SEQUENCE [LARGE SCALE GENOMIC DNA]</scope>
    <source>
        <strain evidence="2 3">BV-PW1</strain>
    </source>
</reference>
<accession>E3T4H4</accession>